<evidence type="ECO:0000313" key="10">
    <source>
        <dbReference type="RefSeq" id="XP_042610034.1"/>
    </source>
</evidence>
<keyword evidence="5" id="KW-0805">Transcription regulation</keyword>
<feature type="region of interest" description="Disordered" evidence="9">
    <location>
        <begin position="35"/>
        <end position="161"/>
    </location>
</feature>
<dbReference type="OrthoDB" id="8961796at2759"/>
<dbReference type="FunFam" id="1.20.5.490:FF:000002">
    <property type="entry name" value="TSC22 domain family, member 1"/>
    <property type="match status" value="1"/>
</dbReference>
<evidence type="ECO:0000256" key="2">
    <source>
        <dbReference type="ARBA" id="ARBA00004496"/>
    </source>
</evidence>
<dbReference type="Proteomes" id="UP001155660">
    <property type="component" value="Unplaced"/>
</dbReference>
<dbReference type="GeneID" id="109073809"/>
<evidence type="ECO:0000256" key="5">
    <source>
        <dbReference type="ARBA" id="ARBA00023015"/>
    </source>
</evidence>
<gene>
    <name evidence="10" type="primary">LOC109073809</name>
</gene>
<feature type="compositionally biased region" description="Low complexity" evidence="9">
    <location>
        <begin position="351"/>
        <end position="361"/>
    </location>
</feature>
<proteinExistence type="inferred from homology"/>
<feature type="region of interest" description="Disordered" evidence="9">
    <location>
        <begin position="492"/>
        <end position="523"/>
    </location>
</feature>
<dbReference type="GO" id="GO:0043066">
    <property type="term" value="P:negative regulation of apoptotic process"/>
    <property type="evidence" value="ECO:0007669"/>
    <property type="project" value="TreeGrafter"/>
</dbReference>
<feature type="compositionally biased region" description="Low complexity" evidence="9">
    <location>
        <begin position="245"/>
        <end position="257"/>
    </location>
</feature>
<feature type="region of interest" description="Disordered" evidence="9">
    <location>
        <begin position="1"/>
        <end position="23"/>
    </location>
</feature>
<feature type="region of interest" description="Disordered" evidence="9">
    <location>
        <begin position="237"/>
        <end position="268"/>
    </location>
</feature>
<evidence type="ECO:0000256" key="7">
    <source>
        <dbReference type="ARBA" id="ARBA00023242"/>
    </source>
</evidence>
<dbReference type="CDD" id="cd21938">
    <property type="entry name" value="ZIP_TSC22D1"/>
    <property type="match status" value="1"/>
</dbReference>
<dbReference type="InterPro" id="IPR000580">
    <property type="entry name" value="TSC22/Bun"/>
</dbReference>
<evidence type="ECO:0000256" key="9">
    <source>
        <dbReference type="SAM" id="MobiDB-lite"/>
    </source>
</evidence>
<dbReference type="PROSITE" id="PS01289">
    <property type="entry name" value="TSC22"/>
    <property type="match status" value="1"/>
</dbReference>
<feature type="compositionally biased region" description="Acidic residues" evidence="9">
    <location>
        <begin position="49"/>
        <end position="58"/>
    </location>
</feature>
<dbReference type="Pfam" id="PF01166">
    <property type="entry name" value="TSC22"/>
    <property type="match status" value="1"/>
</dbReference>
<dbReference type="PANTHER" id="PTHR46745:SF1">
    <property type="entry name" value="TSC22 DOMAIN FAMILY PROTEIN 1"/>
    <property type="match status" value="1"/>
</dbReference>
<keyword evidence="4" id="KW-0963">Cytoplasm</keyword>
<dbReference type="PANTHER" id="PTHR46745">
    <property type="entry name" value="TSC22 DOMAIN FAMILY PROTEIN 1"/>
    <property type="match status" value="1"/>
</dbReference>
<dbReference type="GO" id="GO:0008284">
    <property type="term" value="P:positive regulation of cell population proliferation"/>
    <property type="evidence" value="ECO:0007669"/>
    <property type="project" value="TreeGrafter"/>
</dbReference>
<accession>A0A9Q9XXY0</accession>
<evidence type="ECO:0000256" key="8">
    <source>
        <dbReference type="ARBA" id="ARBA00039911"/>
    </source>
</evidence>
<keyword evidence="6" id="KW-0804">Transcription</keyword>
<feature type="compositionally biased region" description="Low complexity" evidence="9">
    <location>
        <begin position="131"/>
        <end position="148"/>
    </location>
</feature>
<organism evidence="10">
    <name type="scientific">Cyprinus carpio</name>
    <name type="common">Common carp</name>
    <dbReference type="NCBI Taxonomy" id="7962"/>
    <lineage>
        <taxon>Eukaryota</taxon>
        <taxon>Metazoa</taxon>
        <taxon>Chordata</taxon>
        <taxon>Craniata</taxon>
        <taxon>Vertebrata</taxon>
        <taxon>Euteleostomi</taxon>
        <taxon>Actinopterygii</taxon>
        <taxon>Neopterygii</taxon>
        <taxon>Teleostei</taxon>
        <taxon>Ostariophysi</taxon>
        <taxon>Cypriniformes</taxon>
        <taxon>Cyprinidae</taxon>
        <taxon>Cyprininae</taxon>
        <taxon>Cyprinus</taxon>
    </lineage>
</organism>
<dbReference type="AlphaFoldDB" id="A0A9Q9XXY0"/>
<dbReference type="GO" id="GO:0006357">
    <property type="term" value="P:regulation of transcription by RNA polymerase II"/>
    <property type="evidence" value="ECO:0007669"/>
    <property type="project" value="InterPro"/>
</dbReference>
<sequence length="523" mass="53476">MAHPPPAGSSSPGPHSLGIPMVKKKSGFQITSVLPAQVSSASANNSIADDTESYDDMDESHTEDLSSSDILDVSVSRATDTGVPERSSSEETLNSLHGGETPGVASPNEPVMHQGYMVNGVHHHHHKTGRSVAPSATPSATPSTIPAVPQAPAPSGRSVQAEASGSAVSVATDSAAGATMPVASANPAATASRFRVVKLDSNSEPFRKGRWTCTEFHEKDAPPGDAASVAHRAVESVIQSEHETTSGSSSASTLSSSSGGGGGGDVQQVYAQDAGAHPVPPTESSSAPVRSYSVEPQSSYTPVEYAQIAANIQPLLNPIAGSPRAIGIQGPVSPRPPQMGINPEQPGAQLSSSRSSSSAQSDLQPLRAPLHLAGPAYVTASQLEDAQRLLLQHHTLLSLAAGGRAGPSAAAAAAALGQDGAVSAFAVSAGADEDSSSGASVVAIDNKIEQAMDLVKSHLMYAVREEVEVLKEQIKELMERNSQLEQENTLLKNLSSPEQLTQFQAQVQTGSPTAGAPGPGPTA</sequence>
<feature type="compositionally biased region" description="Polar residues" evidence="9">
    <location>
        <begin position="492"/>
        <end position="508"/>
    </location>
</feature>
<evidence type="ECO:0000256" key="6">
    <source>
        <dbReference type="ARBA" id="ARBA00023163"/>
    </source>
</evidence>
<protein>
    <recommendedName>
        <fullName evidence="8">TSC22 domain family protein 1</fullName>
    </recommendedName>
</protein>
<dbReference type="KEGG" id="ccar:109073809"/>
<name>A0A9Q9XXY0_CYPCA</name>
<evidence type="ECO:0000256" key="4">
    <source>
        <dbReference type="ARBA" id="ARBA00022490"/>
    </source>
</evidence>
<feature type="region of interest" description="Disordered" evidence="9">
    <location>
        <begin position="326"/>
        <end position="363"/>
    </location>
</feature>
<evidence type="ECO:0000256" key="1">
    <source>
        <dbReference type="ARBA" id="ARBA00004123"/>
    </source>
</evidence>
<feature type="compositionally biased region" description="Low complexity" evidence="9">
    <location>
        <begin position="65"/>
        <end position="76"/>
    </location>
</feature>
<reference evidence="10" key="1">
    <citation type="submission" date="2025-08" db="UniProtKB">
        <authorList>
            <consortium name="RefSeq"/>
        </authorList>
    </citation>
    <scope>IDENTIFICATION</scope>
    <source>
        <tissue evidence="10">Muscle</tissue>
    </source>
</reference>
<dbReference type="RefSeq" id="XP_042610034.1">
    <property type="nucleotide sequence ID" value="XM_042754100.1"/>
</dbReference>
<comment type="subcellular location">
    <subcellularLocation>
        <location evidence="2">Cytoplasm</location>
    </subcellularLocation>
    <subcellularLocation>
        <location evidence="1">Nucleus</location>
    </subcellularLocation>
</comment>
<dbReference type="GO" id="GO:0005634">
    <property type="term" value="C:nucleus"/>
    <property type="evidence" value="ECO:0007669"/>
    <property type="project" value="UniProtKB-SubCell"/>
</dbReference>
<evidence type="ECO:0000256" key="3">
    <source>
        <dbReference type="ARBA" id="ARBA00007908"/>
    </source>
</evidence>
<comment type="similarity">
    <text evidence="3">Belongs to the TSC-22/Dip/Bun family.</text>
</comment>
<keyword evidence="7" id="KW-0539">Nucleus</keyword>
<dbReference type="InterPro" id="IPR047862">
    <property type="entry name" value="TSC22/BUN_CS"/>
</dbReference>
<dbReference type="GO" id="GO:0005829">
    <property type="term" value="C:cytosol"/>
    <property type="evidence" value="ECO:0007669"/>
    <property type="project" value="TreeGrafter"/>
</dbReference>